<protein>
    <submittedName>
        <fullName evidence="1">Uncharacterized protein</fullName>
    </submittedName>
</protein>
<proteinExistence type="predicted"/>
<sequence>MSIDTVYQVVLGMEIRIIGTKEELEQAAIQIAACYKIKYKSRIYLCRDKKAYRLYIKTEDNHIEEEKQLEGQMSFDEV</sequence>
<evidence type="ECO:0000313" key="1">
    <source>
        <dbReference type="EMBL" id="ADU23680.1"/>
    </source>
</evidence>
<accession>E6UG06</accession>
<dbReference type="Proteomes" id="UP000006919">
    <property type="component" value="Chromosome"/>
</dbReference>
<dbReference type="KEGG" id="ral:Rumal_3217"/>
<dbReference type="STRING" id="697329.Rumal_3217"/>
<evidence type="ECO:0000313" key="2">
    <source>
        <dbReference type="Proteomes" id="UP000006919"/>
    </source>
</evidence>
<gene>
    <name evidence="1" type="ordered locus">Rumal_3217</name>
</gene>
<name>E6UG06_RUMA7</name>
<organism evidence="1 2">
    <name type="scientific">Ruminococcus albus (strain ATCC 27210 / DSM 20455 / JCM 14654 / NCDO 2250 / 7)</name>
    <dbReference type="NCBI Taxonomy" id="697329"/>
    <lineage>
        <taxon>Bacteria</taxon>
        <taxon>Bacillati</taxon>
        <taxon>Bacillota</taxon>
        <taxon>Clostridia</taxon>
        <taxon>Eubacteriales</taxon>
        <taxon>Oscillospiraceae</taxon>
        <taxon>Ruminococcus</taxon>
    </lineage>
</organism>
<dbReference type="HOGENOM" id="CLU_2619853_0_0_9"/>
<dbReference type="AlphaFoldDB" id="E6UG06"/>
<dbReference type="EMBL" id="CP002403">
    <property type="protein sequence ID" value="ADU23680.1"/>
    <property type="molecule type" value="Genomic_DNA"/>
</dbReference>
<reference evidence="1 2" key="1">
    <citation type="journal article" date="2011" name="J. Bacteriol.">
        <title>Complete genome of the cellulolytic ruminal bacterium Ruminococcus albus 7.</title>
        <authorList>
            <person name="Suen G."/>
            <person name="Stevenson D.M."/>
            <person name="Bruce D.C."/>
            <person name="Chertkov O."/>
            <person name="Copeland A."/>
            <person name="Cheng J.F."/>
            <person name="Detter C."/>
            <person name="Detter J.C."/>
            <person name="Goodwin L.A."/>
            <person name="Han C.S."/>
            <person name="Hauser L.J."/>
            <person name="Ivanova N.N."/>
            <person name="Kyrpides N.C."/>
            <person name="Land M.L."/>
            <person name="Lapidus A."/>
            <person name="Lucas S."/>
            <person name="Ovchinnikova G."/>
            <person name="Pitluck S."/>
            <person name="Tapia R."/>
            <person name="Woyke T."/>
            <person name="Boyum J."/>
            <person name="Mead D."/>
            <person name="Weimer P.J."/>
        </authorList>
    </citation>
    <scope>NUCLEOTIDE SEQUENCE [LARGE SCALE GENOMIC DNA]</scope>
    <source>
        <strain evidence="2">ATCC 27210 / DSM 20455 / JCM 14654 / NCDO 2250 / 7</strain>
    </source>
</reference>